<keyword evidence="6" id="KW-1185">Reference proteome</keyword>
<evidence type="ECO:0000259" key="4">
    <source>
        <dbReference type="Pfam" id="PF07727"/>
    </source>
</evidence>
<sequence length="3095" mass="343104">MQHESRKLVASALCIAVSLLALTSNSLDVFEFGSDTLSPAFRDEGLLCETATVAQGYHLDNVEDIKKMNVKVAAADPKLLWVNLPDQRLLWMDKAMAPNQWRNVVRARRRDLAAAEQAAEAVVARIQGGKHFAWMGRADSQACKGRAVAAIKGAAQDCHVDVYECVVDGCCYDRGPAPSPERWKILTNVKQLYYKLGRRVCPGHRAHGDRDVKAGAIPEAMIRDIVDAVSWDLRLRHGSVHDDVENYLAGEVSKDETNQVSVMTHQIDTKANQIDTKADQINTKADQIDSKADLSNTVGGQDGDLRGGDYSARDLLPLQRMALPPEKPTGRKLEEVKSALLRMHRAAGQSEPLLHDKVAENLSGRGQLGTLKSALVTGWLATNPSPVWIITDSAPYFVSTEMADFCSRSGIGLMTAPAEAHWLVHGANSSLNASGFTPFQWTHGWQRDEIESLPDGINPKRAFSRMLAFREKARAAFVKSDAAEKLSRLNNAVQRREREAGLGRFGRDMSVIKNPVTMSTLLRGYTGRRYVDASQETPGQALEEDVTPAEVRVEPDASRKRTVRDKWERRGDTLVRIHGTPRLTLFTPDKVQECPVRESSFTGKRRTFVQATGGTKQQLIEDDYKSEGKPNRGLLERWTGETHFELKGEPFAEFRSLRACGSPRCGSLECICGSCGTSSFLRLQFLLLLGLCPELRDSWRQECRCHQTWRKKLPDRPRTRAAVTAAPAVPLRKSWSLTELLRWSASARLRPSSPARACRRICWRLRDEEKLEFDEAQAVELSNVLSSAAVRALAMSETKDLDYSKVMKMRWVLTRKNSGTAKARLVVLGFQQHNLTTVQTAAPTLSRTGRYALLAAAANKGFKLESGDVTSAFLQTMDSLEDEQLFVWAPAELAALFGAEPGEETVLKLTKAFYGLVHAPRKWHESVVEVLLQTGWKQTKVDRCLFCLYDDGTQELIALVGIHVDDFLICGQPGHEKYEEAKRKLQAKFKFGKWCDTDFEFAGCHLRQKPDGIYVDQEDYVNKWLEEIPMTKQRSLHSKSALTSKEISQLRAVLGTLSWKASQTGPCHQAEVSLLLSSVPGATVHTANSVNKLVREVRREASQQLWFPFWNLEWRSIATVVWADASQGNRPKKASTIGYVAGYAPRSILDGEEEHVALVSWRSTKAPRGSLGSNGSEVQAITVGEDVVFLLRAVWFELHGGQVARGRLEHDLAHNTTGGLMMDSRGVFDAMTRNLSSLHGLRSSRAGYELVIAVQQALKLRTHLRWVNGLAMLADGLTKAGNKKDLLNFFVNRQRWSIIHDESFTAGKKLHKVSLQKKLAENVECFLTALSAFARQSDLPQLFDEVEEPVEDEGLMQNLRGFMAMSEGVCLFHPTTHAFTPILFDIYVLRAFTPILFDIYVLRETWSNLKDYERQGVANLLRLPFQDQQEWQQVHGADVPEPSGPSERPKEESQKDPSLPFSAVPFSAPRDADLPPSASSFGSGAPAATTLGKPADAQAQAMSGLTSGQNLLPEREETVVGGEDLLSCSRGAQPERHVQLFRQLQSKWQCYDAYCRVCMGLGVNQILQGLSYYCICHTLVENHSPTTGYALVTLFQSTTIALAVLDLAGLRRREILAVQVVGIMPCLLTAWGVAHGHRIEGGVLDPAQTYMLSPLSFLCQVLWLELWLRVAAPHGDDQAKLPRRFRQVLFLDVFGDSSGWDPHDRDNNCEDDMIEGEMFKQLGVKEEKDADEEAEEALLAAAQRAASQLTMAQCAGRRWNAAPSWALSKQQSKELEDVRDQLKNWGSTIYTELERCCRLRGIPEALRNLERDLRPWSDLSSEEQTADPFAGCLVGPFEHDDGYKTSCYHFEIESQRTLFESSPEGSEGFAPSQSRGYAERDGRDAAARDPTLVAMAGANAQHFVPEKLPWQVLRNITRVLQVCWFWREMAWWCSSLDLESTKKYNLAARFLLRQTGTVRQRGEEFLPEELEYQKEVRARDPESGEEFVLTAEDPLSGLNKLLKALEALNGQSVLDRRGELRTAFYLHLARRPLERVADYASRFRTAVSDLRAEGAKIPDSEVGWFFKEKLGLDALRRQLLETALQGSEDYNVIEAECRREANNPPHVRRELGLYGNLLCVDGSLSAPSRRSSFTSAAGSVAGGGRKPFLRQAHVAEQSEPEALETETADFEGEDAGADEDGAEAVTLEEVLQTEVQNLAEEIAQAEEEGVDPAFCEALETEIEASAEALVSMREARVKLAEVRRDRGYKGPGTSNQPGDSAKDKAKANIAAKKASGKHVCFDCGQSGHWSGDPECKKPGAGLARPKSKPAKQVRMAEATSSANEVAKVEGDGQVGEHEVMMMSVEEALRSSSIQPRGSEALAAVTLASDKALVGALDSACNRTCAGEDWVQGYLKELDKAPKEIRDLVATVTEQENFKFGNGGTLPSSTRYRLPAVVAGQLVGIWVSCVPVSSLGLLLGRDLLDGLGGVLDFGQKTLLCKLFAGRPPVPLERLSAGHLALTLIPEIWPAVTRGRWRKIGPGGVLECSITCSDWAAQLLRLPRAAPSDEEAHNHNMTEASLEIGRLAFHAVFLASARDEEMCRATSPEQPDSASPGAFEHGFASPDGGSESNRTMPMTYKTNKTMRHHPTHKKMKQKLATKDPDPVDSAGCLLFEGAYDWLANVRDQYLYSSKVDLRFAVCAELVVQCNCYPLIPESALETTIWLPVKSLIDDQEGEWIQLSLTGSPDAALKDWRKKTSEEFYVNRKPLLKALDPLLEGLFCAHDVREVDPTLEWKSNLVELMRQGEGLAGLEAIARDLGYTHPAGVRAKATPPPREDEREGEPDRPKKIRGRARVRDMVKKSTWTWKGSSLDPAFKRPRIGLKRKRKRSSSSGSSEATLSLEESDQEDLFPEEAQARHIARKCPGLLTRYAIKEARKRLLTGMGESEESQTPKAVFVKYYRQVIAHAGASTPMKREYLTLATCLDAMLDGNILKSLDVAVQRLKSVEQISQGVPAQLANRLELIPAEVSTLASTEESRTAAQEQKREEKVRSSWNPKGKGKWEAGWHRAWEDLAPKGEKGGKSGKGKDPKGKAPWKGRPPKGNPAAASEVVQLKE</sequence>
<comment type="caution">
    <text evidence="5">The sequence shown here is derived from an EMBL/GenBank/DDBJ whole genome shotgun (WGS) entry which is preliminary data.</text>
</comment>
<reference evidence="5 6" key="1">
    <citation type="submission" date="2016-02" db="EMBL/GenBank/DDBJ databases">
        <title>Genome analysis of coral dinoflagellate symbionts highlights evolutionary adaptations to a symbiotic lifestyle.</title>
        <authorList>
            <person name="Aranda M."/>
            <person name="Li Y."/>
            <person name="Liew Y.J."/>
            <person name="Baumgarten S."/>
            <person name="Simakov O."/>
            <person name="Wilson M."/>
            <person name="Piel J."/>
            <person name="Ashoor H."/>
            <person name="Bougouffa S."/>
            <person name="Bajic V.B."/>
            <person name="Ryu T."/>
            <person name="Ravasi T."/>
            <person name="Bayer T."/>
            <person name="Micklem G."/>
            <person name="Kim H."/>
            <person name="Bhak J."/>
            <person name="Lajeunesse T.C."/>
            <person name="Voolstra C.R."/>
        </authorList>
    </citation>
    <scope>NUCLEOTIDE SEQUENCE [LARGE SCALE GENOMIC DNA]</scope>
    <source>
        <strain evidence="5 6">CCMP2467</strain>
    </source>
</reference>
<feature type="region of interest" description="Disordered" evidence="2">
    <location>
        <begin position="1858"/>
        <end position="1883"/>
    </location>
</feature>
<feature type="compositionally biased region" description="Low complexity" evidence="2">
    <location>
        <begin position="1475"/>
        <end position="1488"/>
    </location>
</feature>
<dbReference type="Proteomes" id="UP000186817">
    <property type="component" value="Unassembled WGS sequence"/>
</dbReference>
<feature type="coiled-coil region" evidence="1">
    <location>
        <begin position="2188"/>
        <end position="2235"/>
    </location>
</feature>
<feature type="region of interest" description="Disordered" evidence="2">
    <location>
        <begin position="2243"/>
        <end position="2267"/>
    </location>
</feature>
<feature type="compositionally biased region" description="Low complexity" evidence="2">
    <location>
        <begin position="2870"/>
        <end position="2881"/>
    </location>
</feature>
<feature type="region of interest" description="Disordered" evidence="2">
    <location>
        <begin position="2583"/>
        <end position="2614"/>
    </location>
</feature>
<dbReference type="EMBL" id="LSRX01001500">
    <property type="protein sequence ID" value="OLP79317.1"/>
    <property type="molecule type" value="Genomic_DNA"/>
</dbReference>
<gene>
    <name evidence="5" type="primary">GIP</name>
    <name evidence="5" type="ORF">AK812_SmicGene40404</name>
</gene>
<dbReference type="OrthoDB" id="429761at2759"/>
<feature type="chain" id="PRO_5010203267" evidence="3">
    <location>
        <begin position="27"/>
        <end position="3095"/>
    </location>
</feature>
<organism evidence="5 6">
    <name type="scientific">Symbiodinium microadriaticum</name>
    <name type="common">Dinoflagellate</name>
    <name type="synonym">Zooxanthella microadriatica</name>
    <dbReference type="NCBI Taxonomy" id="2951"/>
    <lineage>
        <taxon>Eukaryota</taxon>
        <taxon>Sar</taxon>
        <taxon>Alveolata</taxon>
        <taxon>Dinophyceae</taxon>
        <taxon>Suessiales</taxon>
        <taxon>Symbiodiniaceae</taxon>
        <taxon>Symbiodinium</taxon>
    </lineage>
</organism>
<evidence type="ECO:0000313" key="5">
    <source>
        <dbReference type="EMBL" id="OLP79317.1"/>
    </source>
</evidence>
<keyword evidence="1" id="KW-0175">Coiled coil</keyword>
<accession>A0A1Q9C8X2</accession>
<name>A0A1Q9C8X2_SYMMI</name>
<dbReference type="InterPro" id="IPR013103">
    <property type="entry name" value="RVT_2"/>
</dbReference>
<feature type="compositionally biased region" description="Basic and acidic residues" evidence="2">
    <location>
        <begin position="2814"/>
        <end position="2826"/>
    </location>
</feature>
<feature type="compositionally biased region" description="Basic and acidic residues" evidence="2">
    <location>
        <begin position="3015"/>
        <end position="3031"/>
    </location>
</feature>
<feature type="signal peptide" evidence="3">
    <location>
        <begin position="1"/>
        <end position="26"/>
    </location>
</feature>
<proteinExistence type="predicted"/>
<feature type="compositionally biased region" description="Basic residues" evidence="2">
    <location>
        <begin position="2857"/>
        <end position="2869"/>
    </location>
</feature>
<protein>
    <submittedName>
        <fullName evidence="5">Copia protein</fullName>
    </submittedName>
</protein>
<evidence type="ECO:0000256" key="2">
    <source>
        <dbReference type="SAM" id="MobiDB-lite"/>
    </source>
</evidence>
<keyword evidence="3" id="KW-0732">Signal</keyword>
<dbReference type="Pfam" id="PF07727">
    <property type="entry name" value="RVT_2"/>
    <property type="match status" value="1"/>
</dbReference>
<evidence type="ECO:0000256" key="3">
    <source>
        <dbReference type="SAM" id="SignalP"/>
    </source>
</evidence>
<evidence type="ECO:0000313" key="6">
    <source>
        <dbReference type="Proteomes" id="UP000186817"/>
    </source>
</evidence>
<feature type="compositionally biased region" description="Basic and acidic residues" evidence="2">
    <location>
        <begin position="3040"/>
        <end position="3071"/>
    </location>
</feature>
<feature type="region of interest" description="Disordered" evidence="2">
    <location>
        <begin position="2803"/>
        <end position="2834"/>
    </location>
</feature>
<feature type="region of interest" description="Disordered" evidence="2">
    <location>
        <begin position="3011"/>
        <end position="3095"/>
    </location>
</feature>
<feature type="region of interest" description="Disordered" evidence="2">
    <location>
        <begin position="1431"/>
        <end position="1500"/>
    </location>
</feature>
<evidence type="ECO:0000256" key="1">
    <source>
        <dbReference type="SAM" id="Coils"/>
    </source>
</evidence>
<feature type="region of interest" description="Disordered" evidence="2">
    <location>
        <begin position="2857"/>
        <end position="2888"/>
    </location>
</feature>
<feature type="domain" description="Reverse transcriptase Ty1/copia-type" evidence="4">
    <location>
        <begin position="805"/>
        <end position="1034"/>
    </location>
</feature>